<dbReference type="HAMAP" id="MF_00044">
    <property type="entry name" value="Asp_tRNA_synth_type1"/>
    <property type="match status" value="1"/>
</dbReference>
<proteinExistence type="inferred from homology"/>
<accession>A0A2K1P053</accession>
<dbReference type="InterPro" id="IPR029351">
    <property type="entry name" value="GAD_dom"/>
</dbReference>
<sequence>MFQKRTHTCGELNENDIDKIVILNGWIDRIRDLGGIIFVLIRDRYGTTQAVFDSSYNNTLYQKALKLKNEYVVSIQGKVRARPEKDKNPNMFTGNIEILATNLEILSESETPPIYVNIEEDISENLRLKYRYLDLRKERMQRNLILRHKVMKITRDTLSAEGFLEIETPYLTKSTPEGARDFLVPSRLKPGNFYALPQSPQLFKQLLMVSGFDKYFQIARCFRDEDFRADRQPEFTQIDIEQSFVEKEDIFELTEKLIKEIFEKSINYKELEFPFQKYTYDEVIKKYGSDKPDIRYGMGFIDLTEYFQNTEANFIKNGIDKGLILKGFIVPDRSNNFSRKKFDDLTEFAKEQGSSGLIWIACDKEIRSNIKKAAAKEINILVERGIMKEGDVLFAILEETDKIDQILGQLRIKMIKEEFEKKSGFSIIWVTDFPMFSWNEEEQRIVAEHHPFTMPNLDDLAKYENKDPLKIKSQSYDLVINGYEIASGSIRIHKQDVQEKVFDILGLSKEDAQEKFGFLLEAFKYGAPPHGGIAIGMDRLVSILVGEESIKEVIAFPKTASGTDPMTNAPSEVSEKQLEELHLSLKKINKSEMQNGSKS</sequence>
<dbReference type="InterPro" id="IPR012340">
    <property type="entry name" value="NA-bd_OB-fold"/>
</dbReference>
<comment type="subcellular location">
    <subcellularLocation>
        <location evidence="7">Cytoplasm</location>
    </subcellularLocation>
</comment>
<dbReference type="NCBIfam" id="NF001750">
    <property type="entry name" value="PRK00476.1"/>
    <property type="match status" value="1"/>
</dbReference>
<dbReference type="RefSeq" id="WP_103067181.1">
    <property type="nucleotide sequence ID" value="NZ_AZRL01000016.1"/>
</dbReference>
<feature type="binding site" evidence="7">
    <location>
        <position position="484"/>
    </location>
    <ligand>
        <name>ATP</name>
        <dbReference type="ChEBI" id="CHEBI:30616"/>
    </ligand>
</feature>
<dbReference type="SUPFAM" id="SSF55261">
    <property type="entry name" value="GAD domain-like"/>
    <property type="match status" value="1"/>
</dbReference>
<dbReference type="InterPro" id="IPR004365">
    <property type="entry name" value="NA-bd_OB_tRNA"/>
</dbReference>
<dbReference type="EMBL" id="AZRL01000016">
    <property type="protein sequence ID" value="PNR96117.1"/>
    <property type="molecule type" value="Genomic_DNA"/>
</dbReference>
<dbReference type="InterPro" id="IPR002312">
    <property type="entry name" value="Asp/Asn-tRNA-synth_IIb"/>
</dbReference>
<dbReference type="EC" id="6.1.1.12" evidence="7"/>
<evidence type="ECO:0000256" key="5">
    <source>
        <dbReference type="ARBA" id="ARBA00022917"/>
    </source>
</evidence>
<dbReference type="Gene3D" id="3.30.1360.30">
    <property type="entry name" value="GAD-like domain"/>
    <property type="match status" value="1"/>
</dbReference>
<comment type="function">
    <text evidence="7">Catalyzes the attachment of L-aspartate to tRNA(Asp) in a two-step reaction: L-aspartate is first activated by ATP to form Asp-AMP and then transferred to the acceptor end of tRNA(Asp).</text>
</comment>
<reference evidence="9 10" key="1">
    <citation type="submission" date="2013-12" db="EMBL/GenBank/DDBJ databases">
        <title>Comparative genomics of Petrotoga isolates.</title>
        <authorList>
            <person name="Nesbo C.L."/>
            <person name="Charchuk R."/>
            <person name="Chow K."/>
        </authorList>
    </citation>
    <scope>NUCLEOTIDE SEQUENCE [LARGE SCALE GENOMIC DNA]</scope>
    <source>
        <strain evidence="9 10">DSM 13574</strain>
    </source>
</reference>
<dbReference type="InterPro" id="IPR045864">
    <property type="entry name" value="aa-tRNA-synth_II/BPL/LPL"/>
</dbReference>
<evidence type="ECO:0000256" key="6">
    <source>
        <dbReference type="ARBA" id="ARBA00023146"/>
    </source>
</evidence>
<dbReference type="Pfam" id="PF00152">
    <property type="entry name" value="tRNA-synt_2"/>
    <property type="match status" value="1"/>
</dbReference>
<dbReference type="InterPro" id="IPR004364">
    <property type="entry name" value="Aa-tRNA-synt_II"/>
</dbReference>
<feature type="binding site" evidence="7">
    <location>
        <position position="223"/>
    </location>
    <ligand>
        <name>L-aspartate</name>
        <dbReference type="ChEBI" id="CHEBI:29991"/>
    </ligand>
</feature>
<dbReference type="GO" id="GO:0006422">
    <property type="term" value="P:aspartyl-tRNA aminoacylation"/>
    <property type="evidence" value="ECO:0007669"/>
    <property type="project" value="UniProtKB-UniRule"/>
</dbReference>
<dbReference type="CDD" id="cd00777">
    <property type="entry name" value="AspRS_core"/>
    <property type="match status" value="1"/>
</dbReference>
<comment type="subunit">
    <text evidence="7">Homodimer.</text>
</comment>
<evidence type="ECO:0000313" key="9">
    <source>
        <dbReference type="EMBL" id="PNR96117.1"/>
    </source>
</evidence>
<comment type="similarity">
    <text evidence="1 7">Belongs to the class-II aminoacyl-tRNA synthetase family. Type 1 subfamily.</text>
</comment>
<evidence type="ECO:0000313" key="10">
    <source>
        <dbReference type="Proteomes" id="UP000236434"/>
    </source>
</evidence>
<keyword evidence="2 7" id="KW-0436">Ligase</keyword>
<keyword evidence="6 7" id="KW-0030">Aminoacyl-tRNA synthetase</keyword>
<feature type="domain" description="Aminoacyl-transfer RNA synthetases class-II family profile" evidence="8">
    <location>
        <begin position="146"/>
        <end position="557"/>
    </location>
</feature>
<evidence type="ECO:0000256" key="3">
    <source>
        <dbReference type="ARBA" id="ARBA00022741"/>
    </source>
</evidence>
<dbReference type="GO" id="GO:0005737">
    <property type="term" value="C:cytoplasm"/>
    <property type="evidence" value="ECO:0007669"/>
    <property type="project" value="UniProtKB-SubCell"/>
</dbReference>
<dbReference type="OrthoDB" id="9802326at2"/>
<dbReference type="CDD" id="cd04317">
    <property type="entry name" value="EcAspRS_like_N"/>
    <property type="match status" value="1"/>
</dbReference>
<dbReference type="SUPFAM" id="SSF55681">
    <property type="entry name" value="Class II aaRS and biotin synthetases"/>
    <property type="match status" value="1"/>
</dbReference>
<comment type="catalytic activity">
    <reaction evidence="7">
        <text>tRNA(Asp) + L-aspartate + ATP = L-aspartyl-tRNA(Asp) + AMP + diphosphate</text>
        <dbReference type="Rhea" id="RHEA:19649"/>
        <dbReference type="Rhea" id="RHEA-COMP:9660"/>
        <dbReference type="Rhea" id="RHEA-COMP:9678"/>
        <dbReference type="ChEBI" id="CHEBI:29991"/>
        <dbReference type="ChEBI" id="CHEBI:30616"/>
        <dbReference type="ChEBI" id="CHEBI:33019"/>
        <dbReference type="ChEBI" id="CHEBI:78442"/>
        <dbReference type="ChEBI" id="CHEBI:78516"/>
        <dbReference type="ChEBI" id="CHEBI:456215"/>
        <dbReference type="EC" id="6.1.1.12"/>
    </reaction>
</comment>
<organism evidence="9 10">
    <name type="scientific">Petrotoga olearia DSM 13574</name>
    <dbReference type="NCBI Taxonomy" id="1122955"/>
    <lineage>
        <taxon>Bacteria</taxon>
        <taxon>Thermotogati</taxon>
        <taxon>Thermotogota</taxon>
        <taxon>Thermotogae</taxon>
        <taxon>Petrotogales</taxon>
        <taxon>Petrotogaceae</taxon>
        <taxon>Petrotoga</taxon>
    </lineage>
</organism>
<gene>
    <name evidence="7 9" type="primary">aspS</name>
    <name evidence="9" type="ORF">X929_06450</name>
</gene>
<dbReference type="Gene3D" id="3.30.930.10">
    <property type="entry name" value="Bira Bifunctional Protein, Domain 2"/>
    <property type="match status" value="1"/>
</dbReference>
<protein>
    <recommendedName>
        <fullName evidence="7">Aspartate--tRNA ligase</fullName>
        <ecNumber evidence="7">6.1.1.12</ecNumber>
    </recommendedName>
    <alternativeName>
        <fullName evidence="7">Aspartyl-tRNA synthetase</fullName>
        <shortName evidence="7">AspRS</shortName>
    </alternativeName>
</protein>
<dbReference type="Gene3D" id="2.40.50.140">
    <property type="entry name" value="Nucleic acid-binding proteins"/>
    <property type="match status" value="1"/>
</dbReference>
<dbReference type="AlphaFoldDB" id="A0A2K1P053"/>
<dbReference type="GO" id="GO:0005524">
    <property type="term" value="F:ATP binding"/>
    <property type="evidence" value="ECO:0007669"/>
    <property type="project" value="UniProtKB-UniRule"/>
</dbReference>
<name>A0A2K1P053_9BACT</name>
<dbReference type="InterPro" id="IPR006195">
    <property type="entry name" value="aa-tRNA-synth_II"/>
</dbReference>
<feature type="binding site" evidence="7">
    <location>
        <position position="232"/>
    </location>
    <ligand>
        <name>ATP</name>
        <dbReference type="ChEBI" id="CHEBI:30616"/>
    </ligand>
</feature>
<comment type="caution">
    <text evidence="9">The sequence shown here is derived from an EMBL/GenBank/DDBJ whole genome shotgun (WGS) entry which is preliminary data.</text>
</comment>
<dbReference type="Pfam" id="PF02938">
    <property type="entry name" value="GAD"/>
    <property type="match status" value="1"/>
</dbReference>
<dbReference type="NCBIfam" id="TIGR00459">
    <property type="entry name" value="aspS_bact"/>
    <property type="match status" value="1"/>
</dbReference>
<dbReference type="SUPFAM" id="SSF50249">
    <property type="entry name" value="Nucleic acid-binding proteins"/>
    <property type="match status" value="1"/>
</dbReference>
<evidence type="ECO:0000259" key="8">
    <source>
        <dbReference type="PROSITE" id="PS50862"/>
    </source>
</evidence>
<comment type="caution">
    <text evidence="7">Lacks conserved residue(s) required for the propagation of feature annotation.</text>
</comment>
<keyword evidence="5 7" id="KW-0648">Protein biosynthesis</keyword>
<keyword evidence="4 7" id="KW-0067">ATP-binding</keyword>
<feature type="binding site" evidence="7">
    <location>
        <position position="449"/>
    </location>
    <ligand>
        <name>L-aspartate</name>
        <dbReference type="ChEBI" id="CHEBI:29991"/>
    </ligand>
</feature>
<feature type="region of interest" description="Aspartate" evidence="7">
    <location>
        <begin position="201"/>
        <end position="204"/>
    </location>
</feature>
<dbReference type="GO" id="GO:0003676">
    <property type="term" value="F:nucleic acid binding"/>
    <property type="evidence" value="ECO:0007669"/>
    <property type="project" value="InterPro"/>
</dbReference>
<feature type="binding site" evidence="7">
    <location>
        <position position="491"/>
    </location>
    <ligand>
        <name>L-aspartate</name>
        <dbReference type="ChEBI" id="CHEBI:29991"/>
    </ligand>
</feature>
<keyword evidence="7" id="KW-0963">Cytoplasm</keyword>
<dbReference type="InterPro" id="IPR047090">
    <property type="entry name" value="AspRS_core"/>
</dbReference>
<dbReference type="Proteomes" id="UP000236434">
    <property type="component" value="Unassembled WGS sequence"/>
</dbReference>
<evidence type="ECO:0000256" key="7">
    <source>
        <dbReference type="HAMAP-Rule" id="MF_00044"/>
    </source>
</evidence>
<dbReference type="PROSITE" id="PS50862">
    <property type="entry name" value="AA_TRNA_LIGASE_II"/>
    <property type="match status" value="1"/>
</dbReference>
<evidence type="ECO:0000256" key="1">
    <source>
        <dbReference type="ARBA" id="ARBA00006303"/>
    </source>
</evidence>
<dbReference type="PANTHER" id="PTHR22594">
    <property type="entry name" value="ASPARTYL/LYSYL-TRNA SYNTHETASE"/>
    <property type="match status" value="1"/>
</dbReference>
<dbReference type="InterPro" id="IPR004115">
    <property type="entry name" value="GAD-like_sf"/>
</dbReference>
<dbReference type="Pfam" id="PF01336">
    <property type="entry name" value="tRNA_anti-codon"/>
    <property type="match status" value="1"/>
</dbReference>
<dbReference type="InterPro" id="IPR004524">
    <property type="entry name" value="Asp-tRNA-ligase_1"/>
</dbReference>
<feature type="binding site" evidence="7">
    <location>
        <begin position="223"/>
        <end position="225"/>
    </location>
    <ligand>
        <name>ATP</name>
        <dbReference type="ChEBI" id="CHEBI:30616"/>
    </ligand>
</feature>
<feature type="binding site" evidence="7">
    <location>
        <begin position="536"/>
        <end position="539"/>
    </location>
    <ligand>
        <name>ATP</name>
        <dbReference type="ChEBI" id="CHEBI:30616"/>
    </ligand>
</feature>
<feature type="binding site" evidence="7">
    <location>
        <position position="177"/>
    </location>
    <ligand>
        <name>L-aspartate</name>
        <dbReference type="ChEBI" id="CHEBI:29991"/>
    </ligand>
</feature>
<dbReference type="PANTHER" id="PTHR22594:SF5">
    <property type="entry name" value="ASPARTATE--TRNA LIGASE, MITOCHONDRIAL"/>
    <property type="match status" value="1"/>
</dbReference>
<keyword evidence="3 7" id="KW-0547">Nucleotide-binding</keyword>
<dbReference type="PRINTS" id="PR01042">
    <property type="entry name" value="TRNASYNTHASP"/>
</dbReference>
<dbReference type="GO" id="GO:0004815">
    <property type="term" value="F:aspartate-tRNA ligase activity"/>
    <property type="evidence" value="ECO:0007669"/>
    <property type="project" value="UniProtKB-UniRule"/>
</dbReference>
<evidence type="ECO:0000256" key="2">
    <source>
        <dbReference type="ARBA" id="ARBA00022598"/>
    </source>
</evidence>
<evidence type="ECO:0000256" key="4">
    <source>
        <dbReference type="ARBA" id="ARBA00022840"/>
    </source>
</evidence>
<dbReference type="InterPro" id="IPR047089">
    <property type="entry name" value="Asp-tRNA-ligase_1_N"/>
</dbReference>